<organism evidence="3 4">
    <name type="scientific">Amphibalanus amphitrite</name>
    <name type="common">Striped barnacle</name>
    <name type="synonym">Balanus amphitrite</name>
    <dbReference type="NCBI Taxonomy" id="1232801"/>
    <lineage>
        <taxon>Eukaryota</taxon>
        <taxon>Metazoa</taxon>
        <taxon>Ecdysozoa</taxon>
        <taxon>Arthropoda</taxon>
        <taxon>Crustacea</taxon>
        <taxon>Multicrustacea</taxon>
        <taxon>Cirripedia</taxon>
        <taxon>Thoracica</taxon>
        <taxon>Thoracicalcarea</taxon>
        <taxon>Balanomorpha</taxon>
        <taxon>Balanoidea</taxon>
        <taxon>Balanidae</taxon>
        <taxon>Amphibalaninae</taxon>
        <taxon>Amphibalanus</taxon>
    </lineage>
</organism>
<dbReference type="Proteomes" id="UP000440578">
    <property type="component" value="Unassembled WGS sequence"/>
</dbReference>
<dbReference type="OrthoDB" id="61116at2759"/>
<dbReference type="EMBL" id="VIIS01002082">
    <property type="protein sequence ID" value="KAF0288737.1"/>
    <property type="molecule type" value="Genomic_DNA"/>
</dbReference>
<keyword evidence="3" id="KW-0489">Methyltransferase</keyword>
<evidence type="ECO:0000256" key="2">
    <source>
        <dbReference type="SAM" id="MobiDB-lite"/>
    </source>
</evidence>
<dbReference type="Pfam" id="PF05063">
    <property type="entry name" value="MT-A70"/>
    <property type="match status" value="1"/>
</dbReference>
<evidence type="ECO:0000256" key="1">
    <source>
        <dbReference type="PROSITE-ProRule" id="PRU00489"/>
    </source>
</evidence>
<dbReference type="AlphaFoldDB" id="A0A6A4UY56"/>
<protein>
    <submittedName>
        <fullName evidence="3">Methyltransferase-like protein 4</fullName>
    </submittedName>
</protein>
<dbReference type="PANTHER" id="PTHR12829">
    <property type="entry name" value="N6-ADENOSINE-METHYLTRANSFERASE"/>
    <property type="match status" value="1"/>
</dbReference>
<evidence type="ECO:0000313" key="3">
    <source>
        <dbReference type="EMBL" id="KAF0288737.1"/>
    </source>
</evidence>
<name>A0A6A4UY56_AMPAM</name>
<feature type="compositionally biased region" description="Basic and acidic residues" evidence="2">
    <location>
        <begin position="392"/>
        <end position="415"/>
    </location>
</feature>
<keyword evidence="3" id="KW-0808">Transferase</keyword>
<comment type="caution">
    <text evidence="3">The sequence shown here is derived from an EMBL/GenBank/DDBJ whole genome shotgun (WGS) entry which is preliminary data.</text>
</comment>
<dbReference type="SUPFAM" id="SSF53335">
    <property type="entry name" value="S-adenosyl-L-methionine-dependent methyltransferases"/>
    <property type="match status" value="1"/>
</dbReference>
<feature type="region of interest" description="Disordered" evidence="2">
    <location>
        <begin position="74"/>
        <end position="152"/>
    </location>
</feature>
<dbReference type="PROSITE" id="PS51143">
    <property type="entry name" value="MT_A70"/>
    <property type="match status" value="1"/>
</dbReference>
<feature type="compositionally biased region" description="Basic and acidic residues" evidence="2">
    <location>
        <begin position="423"/>
        <end position="437"/>
    </location>
</feature>
<feature type="compositionally biased region" description="Polar residues" evidence="2">
    <location>
        <begin position="107"/>
        <end position="116"/>
    </location>
</feature>
<dbReference type="PANTHER" id="PTHR12829:SF4">
    <property type="entry name" value="N(6)-ADENINE-SPECIFIC METHYLTRANSFERASE METTL4"/>
    <property type="match status" value="1"/>
</dbReference>
<feature type="region of interest" description="Disordered" evidence="2">
    <location>
        <begin position="388"/>
        <end position="437"/>
    </location>
</feature>
<accession>A0A6A4UY56</accession>
<gene>
    <name evidence="3" type="primary">METTL4</name>
    <name evidence="3" type="ORF">FJT64_012893</name>
</gene>
<evidence type="ECO:0000313" key="4">
    <source>
        <dbReference type="Proteomes" id="UP000440578"/>
    </source>
</evidence>
<feature type="region of interest" description="Disordered" evidence="2">
    <location>
        <begin position="1"/>
        <end position="28"/>
    </location>
</feature>
<dbReference type="InterPro" id="IPR007757">
    <property type="entry name" value="MT-A70-like"/>
</dbReference>
<sequence>MDASDDAQLTPRDGGSETVGAAERPHSSGWLVDEPAQLSRLYGAAGLWPDLRLWRIATPFLMDQQAAAIAREMETGQTAVRRRRRPPPPPQTEDPVTAAAARLLTELHSTADSPTPSEYRENNSAARRAAREVLEGSGEPLTAPRQGGNPTDEPCFMESGGHRYVLPARSAFLCGDVTAAFDDVTVVSQLLGDGPRFDCVLLDPPWSNRFVRRKRKRHGYRSLEAAELASLPLPRLAAPGALVAVWCTNSTAHGRTLRHTLLPAWGVREIALWHWVKVTRYGRPITSGSHHSKQPYEQLVLGRLGAAPTGLPPLPAERLIVSVPCAVHSRKPLLHDLLRPYLPSGYRGLEVFARGLAPGWTAWGDQPLLLQRVGGLLITRRQAEEVQQAEEAQQKAEGRRRDEELEQAEKSRKAEQQQSDDELQQRTEIHQDGRRYD</sequence>
<dbReference type="GO" id="GO:0005634">
    <property type="term" value="C:nucleus"/>
    <property type="evidence" value="ECO:0007669"/>
    <property type="project" value="TreeGrafter"/>
</dbReference>
<keyword evidence="4" id="KW-1185">Reference proteome</keyword>
<dbReference type="GO" id="GO:0008168">
    <property type="term" value="F:methyltransferase activity"/>
    <property type="evidence" value="ECO:0007669"/>
    <property type="project" value="UniProtKB-KW"/>
</dbReference>
<dbReference type="GO" id="GO:0032259">
    <property type="term" value="P:methylation"/>
    <property type="evidence" value="ECO:0007669"/>
    <property type="project" value="UniProtKB-KW"/>
</dbReference>
<reference evidence="3 4" key="1">
    <citation type="submission" date="2019-07" db="EMBL/GenBank/DDBJ databases">
        <title>Draft genome assembly of a fouling barnacle, Amphibalanus amphitrite (Darwin, 1854): The first reference genome for Thecostraca.</title>
        <authorList>
            <person name="Kim W."/>
        </authorList>
    </citation>
    <scope>NUCLEOTIDE SEQUENCE [LARGE SCALE GENOMIC DNA]</scope>
    <source>
        <strain evidence="3">SNU_AA5</strain>
        <tissue evidence="3">Soma without cirri and trophi</tissue>
    </source>
</reference>
<proteinExistence type="inferred from homology"/>
<dbReference type="InterPro" id="IPR029063">
    <property type="entry name" value="SAM-dependent_MTases_sf"/>
</dbReference>
<comment type="similarity">
    <text evidence="1">Belongs to the MT-A70-like family.</text>
</comment>